<feature type="domain" description="HTH cro/C1-type" evidence="5">
    <location>
        <begin position="9"/>
        <end position="52"/>
    </location>
</feature>
<dbReference type="SUPFAM" id="SSF47413">
    <property type="entry name" value="lambda repressor-like DNA-binding domains"/>
    <property type="match status" value="1"/>
</dbReference>
<dbReference type="RefSeq" id="WP_203571360.1">
    <property type="nucleotide sequence ID" value="NZ_WOFE01000004.1"/>
</dbReference>
<dbReference type="InterPro" id="IPR001387">
    <property type="entry name" value="Cro/C1-type_HTH"/>
</dbReference>
<comment type="caution">
    <text evidence="6">The sequence shown here is derived from an EMBL/GenBank/DDBJ whole genome shotgun (WGS) entry which is preliminary data.</text>
</comment>
<evidence type="ECO:0000259" key="5">
    <source>
        <dbReference type="PROSITE" id="PS50943"/>
    </source>
</evidence>
<keyword evidence="7" id="KW-1185">Reference proteome</keyword>
<dbReference type="CDD" id="cd01575">
    <property type="entry name" value="PBP1_GntR"/>
    <property type="match status" value="1"/>
</dbReference>
<dbReference type="Gene3D" id="3.40.50.2300">
    <property type="match status" value="2"/>
</dbReference>
<dbReference type="SUPFAM" id="SSF53822">
    <property type="entry name" value="Periplasmic binding protein-like I"/>
    <property type="match status" value="1"/>
</dbReference>
<dbReference type="SMART" id="SM00354">
    <property type="entry name" value="HTH_LACI"/>
    <property type="match status" value="1"/>
</dbReference>
<organism evidence="6 7">
    <name type="scientific">Deefgea chitinilytica</name>
    <dbReference type="NCBI Taxonomy" id="570276"/>
    <lineage>
        <taxon>Bacteria</taxon>
        <taxon>Pseudomonadati</taxon>
        <taxon>Pseudomonadota</taxon>
        <taxon>Betaproteobacteria</taxon>
        <taxon>Neisseriales</taxon>
        <taxon>Chitinibacteraceae</taxon>
        <taxon>Deefgea</taxon>
    </lineage>
</organism>
<keyword evidence="1" id="KW-0805">Transcription regulation</keyword>
<dbReference type="CDD" id="cd01392">
    <property type="entry name" value="HTH_LacI"/>
    <property type="match status" value="1"/>
</dbReference>
<dbReference type="InterPro" id="IPR028082">
    <property type="entry name" value="Peripla_BP_I"/>
</dbReference>
<evidence type="ECO:0000259" key="4">
    <source>
        <dbReference type="PROSITE" id="PS50932"/>
    </source>
</evidence>
<dbReference type="PROSITE" id="PS50943">
    <property type="entry name" value="HTH_CROC1"/>
    <property type="match status" value="1"/>
</dbReference>
<protein>
    <submittedName>
        <fullName evidence="6">Substrate-binding domain-containing protein</fullName>
    </submittedName>
</protein>
<dbReference type="EMBL" id="WOFE01000004">
    <property type="protein sequence ID" value="MBM5572028.1"/>
    <property type="molecule type" value="Genomic_DNA"/>
</dbReference>
<evidence type="ECO:0000313" key="7">
    <source>
        <dbReference type="Proteomes" id="UP001195660"/>
    </source>
</evidence>
<dbReference type="InterPro" id="IPR046335">
    <property type="entry name" value="LacI/GalR-like_sensor"/>
</dbReference>
<evidence type="ECO:0000256" key="3">
    <source>
        <dbReference type="ARBA" id="ARBA00023163"/>
    </source>
</evidence>
<name>A0ABS2CCY9_9NEIS</name>
<dbReference type="InterPro" id="IPR000843">
    <property type="entry name" value="HTH_LacI"/>
</dbReference>
<accession>A0ABS2CCY9</accession>
<keyword evidence="3" id="KW-0804">Transcription</keyword>
<dbReference type="InterPro" id="IPR010982">
    <property type="entry name" value="Lambda_DNA-bd_dom_sf"/>
</dbReference>
<keyword evidence="2" id="KW-0238">DNA-binding</keyword>
<reference evidence="6 7" key="1">
    <citation type="submission" date="2019-11" db="EMBL/GenBank/DDBJ databases">
        <title>Novel Deefgea species.</title>
        <authorList>
            <person name="Han J.-H."/>
        </authorList>
    </citation>
    <scope>NUCLEOTIDE SEQUENCE [LARGE SCALE GENOMIC DNA]</scope>
    <source>
        <strain evidence="6 7">LMG 24817</strain>
    </source>
</reference>
<evidence type="ECO:0000256" key="1">
    <source>
        <dbReference type="ARBA" id="ARBA00023015"/>
    </source>
</evidence>
<evidence type="ECO:0000256" key="2">
    <source>
        <dbReference type="ARBA" id="ARBA00023125"/>
    </source>
</evidence>
<dbReference type="PANTHER" id="PTHR30146">
    <property type="entry name" value="LACI-RELATED TRANSCRIPTIONAL REPRESSOR"/>
    <property type="match status" value="1"/>
</dbReference>
<sequence length="337" mass="36383">MLDKPRRPSLQDVADQVGTSKMTISRYLRSPELVAPATAAKIAEVMQALGYIPSRVPAMLSNSRSRAIGVLLPSMSNQVFSAVAQGIEQVSTPAGYHTLYGHYGYEPEREEQQIEQLLSFHIDGLLLSESNHTARTLQMLEVAAIPVVEMMDLPAHPIDLAVGMDHQAAAMAMVNAMLDQGCKEMVYLAARMDTRTQLREAGLRAALAARNLPAHIVQTSASSSFTLGGELMRQALAERPSLDGVFCTNDDIAAGALLALQSIGKRVPNDVRIAGVNHLDIGLALQPQLASIVTPREAIGRCAAERLIGSINGHIYPDRTLDLGFHLFMGQSVMARP</sequence>
<evidence type="ECO:0000313" key="6">
    <source>
        <dbReference type="EMBL" id="MBM5572028.1"/>
    </source>
</evidence>
<feature type="domain" description="HTH lacI-type" evidence="4">
    <location>
        <begin position="8"/>
        <end position="62"/>
    </location>
</feature>
<dbReference type="Gene3D" id="1.10.260.40">
    <property type="entry name" value="lambda repressor-like DNA-binding domains"/>
    <property type="match status" value="1"/>
</dbReference>
<dbReference type="Pfam" id="PF13377">
    <property type="entry name" value="Peripla_BP_3"/>
    <property type="match status" value="1"/>
</dbReference>
<dbReference type="Pfam" id="PF00356">
    <property type="entry name" value="LacI"/>
    <property type="match status" value="1"/>
</dbReference>
<dbReference type="PROSITE" id="PS50932">
    <property type="entry name" value="HTH_LACI_2"/>
    <property type="match status" value="1"/>
</dbReference>
<gene>
    <name evidence="6" type="ORF">GM173_10625</name>
</gene>
<proteinExistence type="predicted"/>
<dbReference type="Proteomes" id="UP001195660">
    <property type="component" value="Unassembled WGS sequence"/>
</dbReference>
<dbReference type="PANTHER" id="PTHR30146:SF2">
    <property type="entry name" value="HTH-TYPE TRANSCRIPTIONAL REGULATOR GNTR"/>
    <property type="match status" value="1"/>
</dbReference>